<proteinExistence type="predicted"/>
<accession>A0A316UIJ6</accession>
<feature type="region of interest" description="Disordered" evidence="1">
    <location>
        <begin position="1"/>
        <end position="33"/>
    </location>
</feature>
<feature type="region of interest" description="Disordered" evidence="1">
    <location>
        <begin position="310"/>
        <end position="334"/>
    </location>
</feature>
<dbReference type="Proteomes" id="UP000245884">
    <property type="component" value="Unassembled WGS sequence"/>
</dbReference>
<feature type="compositionally biased region" description="Polar residues" evidence="1">
    <location>
        <begin position="14"/>
        <end position="33"/>
    </location>
</feature>
<keyword evidence="3" id="KW-1185">Reference proteome</keyword>
<dbReference type="GeneID" id="37028934"/>
<protein>
    <submittedName>
        <fullName evidence="2">Uncharacterized protein</fullName>
    </submittedName>
</protein>
<evidence type="ECO:0000313" key="2">
    <source>
        <dbReference type="EMBL" id="PWN24744.1"/>
    </source>
</evidence>
<dbReference type="RefSeq" id="XP_025359356.1">
    <property type="nucleotide sequence ID" value="XM_025507111.1"/>
</dbReference>
<gene>
    <name evidence="2" type="ORF">BDZ90DRAFT_234694</name>
</gene>
<dbReference type="AlphaFoldDB" id="A0A316UIJ6"/>
<feature type="non-terminal residue" evidence="2">
    <location>
        <position position="334"/>
    </location>
</feature>
<organism evidence="2 3">
    <name type="scientific">Jaminaea rosea</name>
    <dbReference type="NCBI Taxonomy" id="1569628"/>
    <lineage>
        <taxon>Eukaryota</taxon>
        <taxon>Fungi</taxon>
        <taxon>Dikarya</taxon>
        <taxon>Basidiomycota</taxon>
        <taxon>Ustilaginomycotina</taxon>
        <taxon>Exobasidiomycetes</taxon>
        <taxon>Microstromatales</taxon>
        <taxon>Microstromatales incertae sedis</taxon>
        <taxon>Jaminaea</taxon>
    </lineage>
</organism>
<dbReference type="EMBL" id="KZ819679">
    <property type="protein sequence ID" value="PWN24744.1"/>
    <property type="molecule type" value="Genomic_DNA"/>
</dbReference>
<evidence type="ECO:0000256" key="1">
    <source>
        <dbReference type="SAM" id="MobiDB-lite"/>
    </source>
</evidence>
<reference evidence="2 3" key="1">
    <citation type="journal article" date="2018" name="Mol. Biol. Evol.">
        <title>Broad Genomic Sampling Reveals a Smut Pathogenic Ancestry of the Fungal Clade Ustilaginomycotina.</title>
        <authorList>
            <person name="Kijpornyongpan T."/>
            <person name="Mondo S.J."/>
            <person name="Barry K."/>
            <person name="Sandor L."/>
            <person name="Lee J."/>
            <person name="Lipzen A."/>
            <person name="Pangilinan J."/>
            <person name="LaButti K."/>
            <person name="Hainaut M."/>
            <person name="Henrissat B."/>
            <person name="Grigoriev I.V."/>
            <person name="Spatafora J.W."/>
            <person name="Aime M.C."/>
        </authorList>
    </citation>
    <scope>NUCLEOTIDE SEQUENCE [LARGE SCALE GENOMIC DNA]</scope>
    <source>
        <strain evidence="2 3">MCA 5214</strain>
    </source>
</reference>
<name>A0A316UIJ6_9BASI</name>
<sequence length="334" mass="36739">MTDSPDSAALEQLSIASLPSVTPTTETQKQSSVKHPIAAAAAADAAAKAAAKMKVLHIEAGQSAPKLERTLISLHGNCPRDEPLEQDAATSDVDRRMLGPLTLRYRSTKGNDLIIDAKAQNQITEAIWMRLKQLMPSHSPQSIRPAIAFDEDCTSKDGNILPCINIVCSTVESFVVTRNGITKIEHQEDSQQADVYELHCWSNTLPGDIFPIDFPRLPLDDSCLTEFQQALDDAVSDIGVTIGVGRVQFKPWQTDDTTTSANVIRAYIRLSAGGMKLNFTDLVESVPSFFRWKGVEFSMLHPGRTLRQRHSASVEYPEERRPKKAAQQATTMPV</sequence>
<evidence type="ECO:0000313" key="3">
    <source>
        <dbReference type="Proteomes" id="UP000245884"/>
    </source>
</evidence>